<accession>A0A423Q8P3</accession>
<dbReference type="RefSeq" id="WP_123589705.1">
    <property type="nucleotide sequence ID" value="NZ_AYKF01000013.1"/>
</dbReference>
<dbReference type="EMBL" id="AYKF01000013">
    <property type="protein sequence ID" value="ROO36729.1"/>
    <property type="molecule type" value="Genomic_DNA"/>
</dbReference>
<keyword evidence="2" id="KW-1133">Transmembrane helix</keyword>
<protein>
    <recommendedName>
        <fullName evidence="5">DUF2970 domain-containing protein</fullName>
    </recommendedName>
</protein>
<sequence length="81" mass="8960">MSARHRDDDRESDDGQRPPTLWQSWMSVLAAFFGVQSSANRERDFTRGRASHFIVLGLLATALLVLVLVGAVWLAMAMADA</sequence>
<evidence type="ECO:0000256" key="1">
    <source>
        <dbReference type="SAM" id="MobiDB-lite"/>
    </source>
</evidence>
<evidence type="ECO:0008006" key="5">
    <source>
        <dbReference type="Google" id="ProtNLM"/>
    </source>
</evidence>
<evidence type="ECO:0000313" key="4">
    <source>
        <dbReference type="Proteomes" id="UP000285123"/>
    </source>
</evidence>
<comment type="caution">
    <text evidence="3">The sequence shown here is derived from an EMBL/GenBank/DDBJ whole genome shotgun (WGS) entry which is preliminary data.</text>
</comment>
<organism evidence="3 4">
    <name type="scientific">Salinisphaera orenii YIM 95161</name>
    <dbReference type="NCBI Taxonomy" id="1051139"/>
    <lineage>
        <taxon>Bacteria</taxon>
        <taxon>Pseudomonadati</taxon>
        <taxon>Pseudomonadota</taxon>
        <taxon>Gammaproteobacteria</taxon>
        <taxon>Salinisphaerales</taxon>
        <taxon>Salinisphaeraceae</taxon>
        <taxon>Salinisphaera</taxon>
    </lineage>
</organism>
<dbReference type="OrthoDB" id="5625885at2"/>
<keyword evidence="2" id="KW-0472">Membrane</keyword>
<gene>
    <name evidence="3" type="ORF">SAHL_01785</name>
</gene>
<dbReference type="Pfam" id="PF11174">
    <property type="entry name" value="DUF2970"/>
    <property type="match status" value="1"/>
</dbReference>
<dbReference type="InterPro" id="IPR021344">
    <property type="entry name" value="DUF2970"/>
</dbReference>
<name>A0A423Q8P3_9GAMM</name>
<evidence type="ECO:0000256" key="2">
    <source>
        <dbReference type="SAM" id="Phobius"/>
    </source>
</evidence>
<dbReference type="AlphaFoldDB" id="A0A423Q8P3"/>
<feature type="transmembrane region" description="Helical" evidence="2">
    <location>
        <begin position="51"/>
        <end position="76"/>
    </location>
</feature>
<evidence type="ECO:0000313" key="3">
    <source>
        <dbReference type="EMBL" id="ROO36729.1"/>
    </source>
</evidence>
<keyword evidence="2" id="KW-0812">Transmembrane</keyword>
<feature type="compositionally biased region" description="Basic and acidic residues" evidence="1">
    <location>
        <begin position="1"/>
        <end position="16"/>
    </location>
</feature>
<feature type="region of interest" description="Disordered" evidence="1">
    <location>
        <begin position="1"/>
        <end position="20"/>
    </location>
</feature>
<proteinExistence type="predicted"/>
<dbReference type="Proteomes" id="UP000285123">
    <property type="component" value="Unassembled WGS sequence"/>
</dbReference>
<reference evidence="3 4" key="1">
    <citation type="submission" date="2013-10" db="EMBL/GenBank/DDBJ databases">
        <title>Salinisphaera halophila YIM 95161 Genome Sequencing.</title>
        <authorList>
            <person name="Lai Q."/>
            <person name="Li C."/>
            <person name="Shao Z."/>
        </authorList>
    </citation>
    <scope>NUCLEOTIDE SEQUENCE [LARGE SCALE GENOMIC DNA]</scope>
    <source>
        <strain evidence="3 4">YIM 95161</strain>
    </source>
</reference>